<comment type="similarity">
    <text evidence="2">Belongs to the major facilitator superfamily.</text>
</comment>
<reference evidence="10" key="2">
    <citation type="submission" date="2020-09" db="EMBL/GenBank/DDBJ databases">
        <authorList>
            <person name="Sun Q."/>
            <person name="Zhou Y."/>
        </authorList>
    </citation>
    <scope>NUCLEOTIDE SEQUENCE</scope>
    <source>
        <strain evidence="10">CGMCC 1.15360</strain>
    </source>
</reference>
<sequence>MTGPLPIAEAMTSQKITRGTPAYKRLCLAMLLAGLSTFALLYCTQPLLPVFADEFGLTAEESSLAVSLATGPMAFVLLVAGVLSDRLGRRPIMIASLLAASVMTALLAALPGWYSLLAARFACGLALAGVPAVAMTYISEEVEDGAVSHAMGLYIAGSAVGGMSGRLLVSLLTDFLDWRTALGLTGVAGLAMGAMFWRTLPPSRAFEPRPVSLTGYVGGFREVFADRALPWLFLLAFMFMGGFISIYNYVGFRLLAPPYSLGQSAVGAIFLLYLVGSASSAISGAASGRYGPRRSLWAPIVIFLAGIGLTAAEPLFVIVVGIAVVTAGFFGAHAIASSWVGRRAGHHRAQATACYLFCYYMGSSVLGSVGGYAWTHGGWMGVSMFAALLIALGLLVSLRLIRVKPLDRRPGEAIEEDPIPAD</sequence>
<feature type="transmembrane region" description="Helical" evidence="8">
    <location>
        <begin position="262"/>
        <end position="283"/>
    </location>
</feature>
<dbReference type="InterPro" id="IPR005829">
    <property type="entry name" value="Sugar_transporter_CS"/>
</dbReference>
<keyword evidence="7 8" id="KW-0472">Membrane</keyword>
<proteinExistence type="inferred from homology"/>
<evidence type="ECO:0000256" key="4">
    <source>
        <dbReference type="ARBA" id="ARBA00022475"/>
    </source>
</evidence>
<evidence type="ECO:0000256" key="6">
    <source>
        <dbReference type="ARBA" id="ARBA00022989"/>
    </source>
</evidence>
<evidence type="ECO:0000256" key="5">
    <source>
        <dbReference type="ARBA" id="ARBA00022692"/>
    </source>
</evidence>
<feature type="transmembrane region" description="Helical" evidence="8">
    <location>
        <begin position="150"/>
        <end position="169"/>
    </location>
</feature>
<organism evidence="10 11">
    <name type="scientific">Croceicoccus mobilis</name>
    <dbReference type="NCBI Taxonomy" id="1703339"/>
    <lineage>
        <taxon>Bacteria</taxon>
        <taxon>Pseudomonadati</taxon>
        <taxon>Pseudomonadota</taxon>
        <taxon>Alphaproteobacteria</taxon>
        <taxon>Sphingomonadales</taxon>
        <taxon>Erythrobacteraceae</taxon>
        <taxon>Croceicoccus</taxon>
    </lineage>
</organism>
<name>A0A917DT36_9SPHN</name>
<gene>
    <name evidence="10" type="ORF">GCM10010990_12040</name>
</gene>
<feature type="transmembrane region" description="Helical" evidence="8">
    <location>
        <begin position="380"/>
        <end position="401"/>
    </location>
</feature>
<accession>A0A917DT36</accession>
<reference evidence="10" key="1">
    <citation type="journal article" date="2014" name="Int. J. Syst. Evol. Microbiol.">
        <title>Complete genome sequence of Corynebacterium casei LMG S-19264T (=DSM 44701T), isolated from a smear-ripened cheese.</title>
        <authorList>
            <consortium name="US DOE Joint Genome Institute (JGI-PGF)"/>
            <person name="Walter F."/>
            <person name="Albersmeier A."/>
            <person name="Kalinowski J."/>
            <person name="Ruckert C."/>
        </authorList>
    </citation>
    <scope>NUCLEOTIDE SEQUENCE</scope>
    <source>
        <strain evidence="10">CGMCC 1.15360</strain>
    </source>
</reference>
<feature type="transmembrane region" description="Helical" evidence="8">
    <location>
        <begin position="353"/>
        <end position="374"/>
    </location>
</feature>
<dbReference type="InterPro" id="IPR036259">
    <property type="entry name" value="MFS_trans_sf"/>
</dbReference>
<dbReference type="PANTHER" id="PTHR43271">
    <property type="entry name" value="BLL2771 PROTEIN"/>
    <property type="match status" value="1"/>
</dbReference>
<dbReference type="GO" id="GO:0005886">
    <property type="term" value="C:plasma membrane"/>
    <property type="evidence" value="ECO:0007669"/>
    <property type="project" value="UniProtKB-SubCell"/>
</dbReference>
<keyword evidence="6 8" id="KW-1133">Transmembrane helix</keyword>
<dbReference type="InterPro" id="IPR020846">
    <property type="entry name" value="MFS_dom"/>
</dbReference>
<keyword evidence="11" id="KW-1185">Reference proteome</keyword>
<dbReference type="PROSITE" id="PS50850">
    <property type="entry name" value="MFS"/>
    <property type="match status" value="1"/>
</dbReference>
<evidence type="ECO:0000256" key="7">
    <source>
        <dbReference type="ARBA" id="ARBA00023136"/>
    </source>
</evidence>
<feature type="transmembrane region" description="Helical" evidence="8">
    <location>
        <begin position="92"/>
        <end position="111"/>
    </location>
</feature>
<dbReference type="SUPFAM" id="SSF103473">
    <property type="entry name" value="MFS general substrate transporter"/>
    <property type="match status" value="1"/>
</dbReference>
<feature type="transmembrane region" description="Helical" evidence="8">
    <location>
        <begin position="231"/>
        <end position="250"/>
    </location>
</feature>
<dbReference type="PANTHER" id="PTHR43271:SF1">
    <property type="entry name" value="INNER MEMBRANE TRANSPORT PROTEIN YNFM"/>
    <property type="match status" value="1"/>
</dbReference>
<dbReference type="RefSeq" id="WP_066775062.1">
    <property type="nucleotide sequence ID" value="NZ_BMIP01000002.1"/>
</dbReference>
<dbReference type="Proteomes" id="UP000612349">
    <property type="component" value="Unassembled WGS sequence"/>
</dbReference>
<dbReference type="PROSITE" id="PS00216">
    <property type="entry name" value="SUGAR_TRANSPORT_1"/>
    <property type="match status" value="1"/>
</dbReference>
<dbReference type="Gene3D" id="1.20.1250.20">
    <property type="entry name" value="MFS general substrate transporter like domains"/>
    <property type="match status" value="1"/>
</dbReference>
<keyword evidence="5 8" id="KW-0812">Transmembrane</keyword>
<dbReference type="EMBL" id="BMIP01000002">
    <property type="protein sequence ID" value="GGD64164.1"/>
    <property type="molecule type" value="Genomic_DNA"/>
</dbReference>
<feature type="transmembrane region" description="Helical" evidence="8">
    <location>
        <begin position="295"/>
        <end position="312"/>
    </location>
</feature>
<feature type="transmembrane region" description="Helical" evidence="8">
    <location>
        <begin position="62"/>
        <end position="83"/>
    </location>
</feature>
<feature type="transmembrane region" description="Helical" evidence="8">
    <location>
        <begin position="318"/>
        <end position="341"/>
    </location>
</feature>
<dbReference type="InterPro" id="IPR011701">
    <property type="entry name" value="MFS"/>
</dbReference>
<dbReference type="GO" id="GO:0022857">
    <property type="term" value="F:transmembrane transporter activity"/>
    <property type="evidence" value="ECO:0007669"/>
    <property type="project" value="InterPro"/>
</dbReference>
<feature type="transmembrane region" description="Helical" evidence="8">
    <location>
        <begin position="22"/>
        <end position="42"/>
    </location>
</feature>
<evidence type="ECO:0000313" key="10">
    <source>
        <dbReference type="EMBL" id="GGD64164.1"/>
    </source>
</evidence>
<protein>
    <submittedName>
        <fullName evidence="10">MFS transporter</fullName>
    </submittedName>
</protein>
<evidence type="ECO:0000256" key="2">
    <source>
        <dbReference type="ARBA" id="ARBA00008335"/>
    </source>
</evidence>
<evidence type="ECO:0000259" key="9">
    <source>
        <dbReference type="PROSITE" id="PS50850"/>
    </source>
</evidence>
<dbReference type="CDD" id="cd17324">
    <property type="entry name" value="MFS_NepI_like"/>
    <property type="match status" value="1"/>
</dbReference>
<dbReference type="AlphaFoldDB" id="A0A917DT36"/>
<evidence type="ECO:0000313" key="11">
    <source>
        <dbReference type="Proteomes" id="UP000612349"/>
    </source>
</evidence>
<evidence type="ECO:0000256" key="8">
    <source>
        <dbReference type="SAM" id="Phobius"/>
    </source>
</evidence>
<comment type="subcellular location">
    <subcellularLocation>
        <location evidence="1">Cell membrane</location>
        <topology evidence="1">Multi-pass membrane protein</topology>
    </subcellularLocation>
</comment>
<keyword evidence="4" id="KW-1003">Cell membrane</keyword>
<feature type="transmembrane region" description="Helical" evidence="8">
    <location>
        <begin position="181"/>
        <end position="200"/>
    </location>
</feature>
<feature type="transmembrane region" description="Helical" evidence="8">
    <location>
        <begin position="117"/>
        <end position="138"/>
    </location>
</feature>
<dbReference type="Pfam" id="PF07690">
    <property type="entry name" value="MFS_1"/>
    <property type="match status" value="2"/>
</dbReference>
<evidence type="ECO:0000256" key="3">
    <source>
        <dbReference type="ARBA" id="ARBA00022448"/>
    </source>
</evidence>
<keyword evidence="3" id="KW-0813">Transport</keyword>
<comment type="caution">
    <text evidence="10">The sequence shown here is derived from an EMBL/GenBank/DDBJ whole genome shotgun (WGS) entry which is preliminary data.</text>
</comment>
<evidence type="ECO:0000256" key="1">
    <source>
        <dbReference type="ARBA" id="ARBA00004651"/>
    </source>
</evidence>
<feature type="domain" description="Major facilitator superfamily (MFS) profile" evidence="9">
    <location>
        <begin position="22"/>
        <end position="405"/>
    </location>
</feature>